<sequence length="10" mass="1254">MIIEPLDYIF</sequence>
<organism evidence="1">
    <name type="scientific">Arundo donax</name>
    <name type="common">Giant reed</name>
    <name type="synonym">Donax arundinaceus</name>
    <dbReference type="NCBI Taxonomy" id="35708"/>
    <lineage>
        <taxon>Eukaryota</taxon>
        <taxon>Viridiplantae</taxon>
        <taxon>Streptophyta</taxon>
        <taxon>Embryophyta</taxon>
        <taxon>Tracheophyta</taxon>
        <taxon>Spermatophyta</taxon>
        <taxon>Magnoliopsida</taxon>
        <taxon>Liliopsida</taxon>
        <taxon>Poales</taxon>
        <taxon>Poaceae</taxon>
        <taxon>PACMAD clade</taxon>
        <taxon>Arundinoideae</taxon>
        <taxon>Arundineae</taxon>
        <taxon>Arundo</taxon>
    </lineage>
</organism>
<dbReference type="EMBL" id="GBRH01227218">
    <property type="protein sequence ID" value="JAD70677.1"/>
    <property type="molecule type" value="Transcribed_RNA"/>
</dbReference>
<name>A0A0A9CGQ3_ARUDO</name>
<reference evidence="1" key="1">
    <citation type="submission" date="2014-09" db="EMBL/GenBank/DDBJ databases">
        <authorList>
            <person name="Magalhaes I.L.F."/>
            <person name="Oliveira U."/>
            <person name="Santos F.R."/>
            <person name="Vidigal T.H.D.A."/>
            <person name="Brescovit A.D."/>
            <person name="Santos A.J."/>
        </authorList>
    </citation>
    <scope>NUCLEOTIDE SEQUENCE</scope>
    <source>
        <tissue evidence="1">Shoot tissue taken approximately 20 cm above the soil surface</tissue>
    </source>
</reference>
<protein>
    <submittedName>
        <fullName evidence="1">Uncharacterized protein</fullName>
    </submittedName>
</protein>
<evidence type="ECO:0000313" key="1">
    <source>
        <dbReference type="EMBL" id="JAD70677.1"/>
    </source>
</evidence>
<reference evidence="1" key="2">
    <citation type="journal article" date="2015" name="Data Brief">
        <title>Shoot transcriptome of the giant reed, Arundo donax.</title>
        <authorList>
            <person name="Barrero R.A."/>
            <person name="Guerrero F.D."/>
            <person name="Moolhuijzen P."/>
            <person name="Goolsby J.A."/>
            <person name="Tidwell J."/>
            <person name="Bellgard S.E."/>
            <person name="Bellgard M.I."/>
        </authorList>
    </citation>
    <scope>NUCLEOTIDE SEQUENCE</scope>
    <source>
        <tissue evidence="1">Shoot tissue taken approximately 20 cm above the soil surface</tissue>
    </source>
</reference>
<proteinExistence type="predicted"/>
<accession>A0A0A9CGQ3</accession>